<proteinExistence type="predicted"/>
<dbReference type="AlphaFoldDB" id="D6PJA3"/>
<organism evidence="1">
    <name type="scientific">uncultured organism MedDCM-OCT-S08-C51</name>
    <dbReference type="NCBI Taxonomy" id="743639"/>
    <lineage>
        <taxon>unclassified sequences</taxon>
        <taxon>environmental samples</taxon>
    </lineage>
</organism>
<sequence>MGDCERERGDDAQMIKVLTDPAIVSVLLWTTSWSSDDLLLWIARHDPPFHALIDTGALITGKTNEAVARFCLENGLPWARAAVFLDSQDRKMVAFKEGGPALPLEQCSIPYGKRFTVGRMRRSNM</sequence>
<protein>
    <submittedName>
        <fullName evidence="1">Uncharacterized protein</fullName>
    </submittedName>
</protein>
<name>D6PJA3_9ZZZZ</name>
<evidence type="ECO:0000313" key="1">
    <source>
        <dbReference type="EMBL" id="ADD95804.1"/>
    </source>
</evidence>
<accession>D6PJA3</accession>
<reference evidence="1" key="1">
    <citation type="journal article" date="2010" name="ISME J.">
        <title>Metagenome of the Mediterranean deep chlorophyll maximum studied by direct and fosmid library 454 pyrosequencing.</title>
        <authorList>
            <person name="Ghai R."/>
            <person name="Martin-Cuadrado A.B."/>
            <person name="Molto A.G."/>
            <person name="Heredia I.G."/>
            <person name="Cabrera R."/>
            <person name="Martin J."/>
            <person name="Verdu M."/>
            <person name="Deschamps P."/>
            <person name="Moreira D."/>
            <person name="Lopez-Garcia P."/>
            <person name="Mira A."/>
            <person name="Rodriguez-Valera F."/>
        </authorList>
    </citation>
    <scope>NUCLEOTIDE SEQUENCE</scope>
</reference>
<dbReference type="EMBL" id="GU943099">
    <property type="protein sequence ID" value="ADD95804.1"/>
    <property type="molecule type" value="Genomic_DNA"/>
</dbReference>